<accession>A0A2L2SY89</accession>
<keyword evidence="7" id="KW-1185">Reference proteome</keyword>
<keyword evidence="2 5" id="KW-0812">Transmembrane</keyword>
<dbReference type="AlphaFoldDB" id="A0A2L2SY89"/>
<protein>
    <recommendedName>
        <fullName evidence="8">Major facilitator superfamily (MFS) profile domain-containing protein</fullName>
    </recommendedName>
</protein>
<evidence type="ECO:0000313" key="6">
    <source>
        <dbReference type="EMBL" id="CEI38433.1"/>
    </source>
</evidence>
<dbReference type="GO" id="GO:0016020">
    <property type="term" value="C:membrane"/>
    <property type="evidence" value="ECO:0007669"/>
    <property type="project" value="UniProtKB-SubCell"/>
</dbReference>
<name>A0A2L2SY89_9HYPO</name>
<organism evidence="6 7">
    <name type="scientific">Fusarium venenatum</name>
    <dbReference type="NCBI Taxonomy" id="56646"/>
    <lineage>
        <taxon>Eukaryota</taxon>
        <taxon>Fungi</taxon>
        <taxon>Dikarya</taxon>
        <taxon>Ascomycota</taxon>
        <taxon>Pezizomycotina</taxon>
        <taxon>Sordariomycetes</taxon>
        <taxon>Hypocreomycetidae</taxon>
        <taxon>Hypocreales</taxon>
        <taxon>Nectriaceae</taxon>
        <taxon>Fusarium</taxon>
    </lineage>
</organism>
<dbReference type="InterPro" id="IPR036259">
    <property type="entry name" value="MFS_trans_sf"/>
</dbReference>
<keyword evidence="4 5" id="KW-0472">Membrane</keyword>
<evidence type="ECO:0000256" key="1">
    <source>
        <dbReference type="ARBA" id="ARBA00004141"/>
    </source>
</evidence>
<evidence type="ECO:0000256" key="3">
    <source>
        <dbReference type="ARBA" id="ARBA00022989"/>
    </source>
</evidence>
<feature type="transmembrane region" description="Helical" evidence="5">
    <location>
        <begin position="6"/>
        <end position="28"/>
    </location>
</feature>
<evidence type="ECO:0000256" key="4">
    <source>
        <dbReference type="ARBA" id="ARBA00023136"/>
    </source>
</evidence>
<dbReference type="EMBL" id="LN649232">
    <property type="protein sequence ID" value="CEI38433.1"/>
    <property type="molecule type" value="Genomic_DNA"/>
</dbReference>
<comment type="subcellular location">
    <subcellularLocation>
        <location evidence="1">Membrane</location>
        <topology evidence="1">Multi-pass membrane protein</topology>
    </subcellularLocation>
</comment>
<dbReference type="GO" id="GO:0005351">
    <property type="term" value="F:carbohydrate:proton symporter activity"/>
    <property type="evidence" value="ECO:0007669"/>
    <property type="project" value="TreeGrafter"/>
</dbReference>
<dbReference type="InterPro" id="IPR050360">
    <property type="entry name" value="MFS_Sugar_Transporters"/>
</dbReference>
<feature type="transmembrane region" description="Helical" evidence="5">
    <location>
        <begin position="158"/>
        <end position="181"/>
    </location>
</feature>
<dbReference type="InterPro" id="IPR005828">
    <property type="entry name" value="MFS_sugar_transport-like"/>
</dbReference>
<reference evidence="7" key="1">
    <citation type="submission" date="2014-10" db="EMBL/GenBank/DDBJ databases">
        <authorList>
            <person name="King R."/>
        </authorList>
    </citation>
    <scope>NUCLEOTIDE SEQUENCE [LARGE SCALE GENOMIC DNA]</scope>
    <source>
        <strain evidence="7">A3/5</strain>
    </source>
</reference>
<keyword evidence="3 5" id="KW-1133">Transmembrane helix</keyword>
<evidence type="ECO:0000256" key="2">
    <source>
        <dbReference type="ARBA" id="ARBA00022692"/>
    </source>
</evidence>
<feature type="transmembrane region" description="Helical" evidence="5">
    <location>
        <begin position="100"/>
        <end position="121"/>
    </location>
</feature>
<sequence>MDSNAGWIIPVALQFFAPIFLLILWFCVPESPRWLLSRDRVEEATKALGRIRKDKSEQNIESRTMVAILAMFEQQITGQAFASQYSVIFYLSQGFGHRSFLFSVINSFLGLICLLITSYTVDMVASFMLFSASYALSWAPISYVIVSEAASSHIKEKTHLLASLISVLTTFVTSFTLPYLLSKPYAALGAKLKGRSLEEVDQLFASGQPLHKLGSLKTRTAEEAFSTDSHDQEKAVVKETAW</sequence>
<feature type="transmembrane region" description="Helical" evidence="5">
    <location>
        <begin position="127"/>
        <end position="146"/>
    </location>
</feature>
<dbReference type="Gene3D" id="1.20.1250.20">
    <property type="entry name" value="MFS general substrate transporter like domains"/>
    <property type="match status" value="2"/>
</dbReference>
<dbReference type="SUPFAM" id="SSF103473">
    <property type="entry name" value="MFS general substrate transporter"/>
    <property type="match status" value="1"/>
</dbReference>
<evidence type="ECO:0000256" key="5">
    <source>
        <dbReference type="SAM" id="Phobius"/>
    </source>
</evidence>
<dbReference type="Pfam" id="PF00083">
    <property type="entry name" value="Sugar_tr"/>
    <property type="match status" value="2"/>
</dbReference>
<dbReference type="Proteomes" id="UP000245910">
    <property type="component" value="Chromosome IIII"/>
</dbReference>
<dbReference type="PANTHER" id="PTHR48022:SF2">
    <property type="entry name" value="PLASTIDIC GLUCOSE TRANSPORTER 4"/>
    <property type="match status" value="1"/>
</dbReference>
<dbReference type="PANTHER" id="PTHR48022">
    <property type="entry name" value="PLASTIDIC GLUCOSE TRANSPORTER 4"/>
    <property type="match status" value="1"/>
</dbReference>
<evidence type="ECO:0000313" key="7">
    <source>
        <dbReference type="Proteomes" id="UP000245910"/>
    </source>
</evidence>
<proteinExistence type="predicted"/>
<evidence type="ECO:0008006" key="8">
    <source>
        <dbReference type="Google" id="ProtNLM"/>
    </source>
</evidence>